<dbReference type="GO" id="GO:0005886">
    <property type="term" value="C:plasma membrane"/>
    <property type="evidence" value="ECO:0007669"/>
    <property type="project" value="TreeGrafter"/>
</dbReference>
<dbReference type="InterPro" id="IPR003660">
    <property type="entry name" value="HAMP_dom"/>
</dbReference>
<feature type="compositionally biased region" description="Polar residues" evidence="8">
    <location>
        <begin position="494"/>
        <end position="512"/>
    </location>
</feature>
<evidence type="ECO:0000256" key="4">
    <source>
        <dbReference type="ARBA" id="ARBA00022553"/>
    </source>
</evidence>
<dbReference type="GO" id="GO:0009927">
    <property type="term" value="F:histidine phosphotransfer kinase activity"/>
    <property type="evidence" value="ECO:0007669"/>
    <property type="project" value="TreeGrafter"/>
</dbReference>
<dbReference type="PROSITE" id="PS50109">
    <property type="entry name" value="HIS_KIN"/>
    <property type="match status" value="1"/>
</dbReference>
<dbReference type="InterPro" id="IPR036890">
    <property type="entry name" value="HATPase_C_sf"/>
</dbReference>
<dbReference type="InterPro" id="IPR036097">
    <property type="entry name" value="HisK_dim/P_sf"/>
</dbReference>
<keyword evidence="13" id="KW-1185">Reference proteome</keyword>
<dbReference type="CDD" id="cd16922">
    <property type="entry name" value="HATPase_EvgS-ArcB-TorS-like"/>
    <property type="match status" value="1"/>
</dbReference>
<keyword evidence="9" id="KW-1133">Transmembrane helix</keyword>
<dbReference type="GO" id="GO:0000155">
    <property type="term" value="F:phosphorelay sensor kinase activity"/>
    <property type="evidence" value="ECO:0007669"/>
    <property type="project" value="InterPro"/>
</dbReference>
<feature type="transmembrane region" description="Helical" evidence="9">
    <location>
        <begin position="153"/>
        <end position="182"/>
    </location>
</feature>
<feature type="domain" description="HAMP" evidence="11">
    <location>
        <begin position="179"/>
        <end position="232"/>
    </location>
</feature>
<dbReference type="PROSITE" id="PS50885">
    <property type="entry name" value="HAMP"/>
    <property type="match status" value="1"/>
</dbReference>
<comment type="subcellular location">
    <subcellularLocation>
        <location evidence="2">Membrane</location>
    </subcellularLocation>
</comment>
<accession>A0A7W7B167</accession>
<evidence type="ECO:0000256" key="6">
    <source>
        <dbReference type="ARBA" id="ARBA00022777"/>
    </source>
</evidence>
<dbReference type="Pfam" id="PF00512">
    <property type="entry name" value="HisKA"/>
    <property type="match status" value="1"/>
</dbReference>
<dbReference type="PRINTS" id="PR00344">
    <property type="entry name" value="BCTRLSENSOR"/>
</dbReference>
<keyword evidence="6 12" id="KW-0418">Kinase</keyword>
<dbReference type="Pfam" id="PF00672">
    <property type="entry name" value="HAMP"/>
    <property type="match status" value="1"/>
</dbReference>
<dbReference type="Pfam" id="PF02518">
    <property type="entry name" value="HATPase_c"/>
    <property type="match status" value="1"/>
</dbReference>
<dbReference type="SUPFAM" id="SSF47384">
    <property type="entry name" value="Homodimeric domain of signal transducing histidine kinase"/>
    <property type="match status" value="1"/>
</dbReference>
<feature type="domain" description="Histidine kinase" evidence="10">
    <location>
        <begin position="261"/>
        <end position="483"/>
    </location>
</feature>
<dbReference type="PANTHER" id="PTHR43047:SF72">
    <property type="entry name" value="OSMOSENSING HISTIDINE PROTEIN KINASE SLN1"/>
    <property type="match status" value="1"/>
</dbReference>
<evidence type="ECO:0000256" key="2">
    <source>
        <dbReference type="ARBA" id="ARBA00004370"/>
    </source>
</evidence>
<keyword evidence="9" id="KW-0472">Membrane</keyword>
<evidence type="ECO:0000256" key="9">
    <source>
        <dbReference type="SAM" id="Phobius"/>
    </source>
</evidence>
<dbReference type="FunFam" id="3.30.565.10:FF:000010">
    <property type="entry name" value="Sensor histidine kinase RcsC"/>
    <property type="match status" value="1"/>
</dbReference>
<dbReference type="SMART" id="SM00388">
    <property type="entry name" value="HisKA"/>
    <property type="match status" value="1"/>
</dbReference>
<dbReference type="AlphaFoldDB" id="A0A7W7B167"/>
<dbReference type="Gene3D" id="3.30.565.10">
    <property type="entry name" value="Histidine kinase-like ATPase, C-terminal domain"/>
    <property type="match status" value="1"/>
</dbReference>
<dbReference type="InterPro" id="IPR005467">
    <property type="entry name" value="His_kinase_dom"/>
</dbReference>
<dbReference type="EC" id="2.7.13.3" evidence="3"/>
<organism evidence="12 13">
    <name type="scientific">Sphingosinicella soli</name>
    <dbReference type="NCBI Taxonomy" id="333708"/>
    <lineage>
        <taxon>Bacteria</taxon>
        <taxon>Pseudomonadati</taxon>
        <taxon>Pseudomonadota</taxon>
        <taxon>Alphaproteobacteria</taxon>
        <taxon>Sphingomonadales</taxon>
        <taxon>Sphingosinicellaceae</taxon>
        <taxon>Sphingosinicella</taxon>
    </lineage>
</organism>
<dbReference type="InterPro" id="IPR004358">
    <property type="entry name" value="Sig_transdc_His_kin-like_C"/>
</dbReference>
<dbReference type="PANTHER" id="PTHR43047">
    <property type="entry name" value="TWO-COMPONENT HISTIDINE PROTEIN KINASE"/>
    <property type="match status" value="1"/>
</dbReference>
<protein>
    <recommendedName>
        <fullName evidence="3">histidine kinase</fullName>
        <ecNumber evidence="3">2.7.13.3</ecNumber>
    </recommendedName>
</protein>
<evidence type="ECO:0000256" key="7">
    <source>
        <dbReference type="ARBA" id="ARBA00023012"/>
    </source>
</evidence>
<dbReference type="SMART" id="SM00387">
    <property type="entry name" value="HATPase_c"/>
    <property type="match status" value="1"/>
</dbReference>
<dbReference type="Gene3D" id="1.10.287.130">
    <property type="match status" value="1"/>
</dbReference>
<gene>
    <name evidence="12" type="ORF">GGQ98_001720</name>
</gene>
<keyword evidence="9" id="KW-0812">Transmembrane</keyword>
<proteinExistence type="predicted"/>
<comment type="caution">
    <text evidence="12">The sequence shown here is derived from an EMBL/GenBank/DDBJ whole genome shotgun (WGS) entry which is preliminary data.</text>
</comment>
<evidence type="ECO:0000313" key="13">
    <source>
        <dbReference type="Proteomes" id="UP000566324"/>
    </source>
</evidence>
<evidence type="ECO:0000259" key="10">
    <source>
        <dbReference type="PROSITE" id="PS50109"/>
    </source>
</evidence>
<dbReference type="Gene3D" id="6.10.340.10">
    <property type="match status" value="1"/>
</dbReference>
<feature type="region of interest" description="Disordered" evidence="8">
    <location>
        <begin position="492"/>
        <end position="512"/>
    </location>
</feature>
<keyword evidence="5" id="KW-0808">Transferase</keyword>
<dbReference type="RefSeq" id="WP_184068025.1">
    <property type="nucleotide sequence ID" value="NZ_JACHNZ010000017.1"/>
</dbReference>
<dbReference type="FunFam" id="1.10.287.130:FF:000001">
    <property type="entry name" value="Two-component sensor histidine kinase"/>
    <property type="match status" value="1"/>
</dbReference>
<dbReference type="CDD" id="cd06225">
    <property type="entry name" value="HAMP"/>
    <property type="match status" value="1"/>
</dbReference>
<evidence type="ECO:0000256" key="8">
    <source>
        <dbReference type="SAM" id="MobiDB-lite"/>
    </source>
</evidence>
<dbReference type="SMART" id="SM00304">
    <property type="entry name" value="HAMP"/>
    <property type="match status" value="1"/>
</dbReference>
<sequence length="512" mass="56275">MIELPKPRSGFRARLERLPFRVKLAAAVLFACTVALALASSVFAYLQYQTVVAATYKIQELTTQGVASIAAEPILAGDTNETLRVLRQLDSVGVIRLVRVRDVAGKDIITLRRLSEEPKGRRAVSSAPIVARGKMLGSIEITTIQEFETKPSFAYLFAVIGIIAVAFLVSLFFAAGISVLLFRPLKVMTLAMERIRDSGDYTQRVERLGDDETRRVIDSLNAMLDEVERRDTELATAAKELAVARDVAQHANEAKSQFLANMSHELRTPLNAIIGYADVLHQDLAEQGQKQLSEDAHWIDGSARHLLSMINELLDMAKIEAGRMDIDVHEFSVEGLLDEVRSTLEPLAQQQGNRLELRIAPDIGIAEHDSMKLRQCLINLGGNACKFTKQGHVILSARSLTIARRDWIEISVSDSGIGMTPEQIDKLFEPFVQADASTTRRFGGTGLGLAITARLTELMGARLTVDSLPGVGSTFNLRLPRKYQEDARDWDDATGSQIGSINNQPNPATMAA</sequence>
<evidence type="ECO:0000256" key="3">
    <source>
        <dbReference type="ARBA" id="ARBA00012438"/>
    </source>
</evidence>
<evidence type="ECO:0000256" key="1">
    <source>
        <dbReference type="ARBA" id="ARBA00000085"/>
    </source>
</evidence>
<dbReference type="SUPFAM" id="SSF158472">
    <property type="entry name" value="HAMP domain-like"/>
    <property type="match status" value="1"/>
</dbReference>
<evidence type="ECO:0000259" key="11">
    <source>
        <dbReference type="PROSITE" id="PS50885"/>
    </source>
</evidence>
<dbReference type="Proteomes" id="UP000566324">
    <property type="component" value="Unassembled WGS sequence"/>
</dbReference>
<keyword evidence="7" id="KW-0902">Two-component regulatory system</keyword>
<comment type="catalytic activity">
    <reaction evidence="1">
        <text>ATP + protein L-histidine = ADP + protein N-phospho-L-histidine.</text>
        <dbReference type="EC" id="2.7.13.3"/>
    </reaction>
</comment>
<name>A0A7W7B167_9SPHN</name>
<evidence type="ECO:0000256" key="5">
    <source>
        <dbReference type="ARBA" id="ARBA00022679"/>
    </source>
</evidence>
<dbReference type="EMBL" id="JACHNZ010000017">
    <property type="protein sequence ID" value="MBB4632101.1"/>
    <property type="molecule type" value="Genomic_DNA"/>
</dbReference>
<dbReference type="InterPro" id="IPR003594">
    <property type="entry name" value="HATPase_dom"/>
</dbReference>
<reference evidence="12 13" key="1">
    <citation type="submission" date="2020-08" db="EMBL/GenBank/DDBJ databases">
        <title>Genomic Encyclopedia of Type Strains, Phase IV (KMG-IV): sequencing the most valuable type-strain genomes for metagenomic binning, comparative biology and taxonomic classification.</title>
        <authorList>
            <person name="Goeker M."/>
        </authorList>
    </citation>
    <scope>NUCLEOTIDE SEQUENCE [LARGE SCALE GENOMIC DNA]</scope>
    <source>
        <strain evidence="12 13">DSM 17328</strain>
    </source>
</reference>
<dbReference type="CDD" id="cd00082">
    <property type="entry name" value="HisKA"/>
    <property type="match status" value="1"/>
</dbReference>
<keyword evidence="4" id="KW-0597">Phosphoprotein</keyword>
<evidence type="ECO:0000313" key="12">
    <source>
        <dbReference type="EMBL" id="MBB4632101.1"/>
    </source>
</evidence>
<dbReference type="InterPro" id="IPR003661">
    <property type="entry name" value="HisK_dim/P_dom"/>
</dbReference>
<dbReference type="SUPFAM" id="SSF55874">
    <property type="entry name" value="ATPase domain of HSP90 chaperone/DNA topoisomerase II/histidine kinase"/>
    <property type="match status" value="1"/>
</dbReference>